<dbReference type="InterPro" id="IPR037523">
    <property type="entry name" value="VOC_core"/>
</dbReference>
<dbReference type="Gene3D" id="3.10.180.10">
    <property type="entry name" value="2,3-Dihydroxybiphenyl 1,2-Dioxygenase, domain 1"/>
    <property type="match status" value="1"/>
</dbReference>
<dbReference type="PROSITE" id="PS51819">
    <property type="entry name" value="VOC"/>
    <property type="match status" value="1"/>
</dbReference>
<dbReference type="PANTHER" id="PTHR39434">
    <property type="match status" value="1"/>
</dbReference>
<evidence type="ECO:0000313" key="2">
    <source>
        <dbReference type="EMBL" id="MBX7483082.1"/>
    </source>
</evidence>
<dbReference type="InterPro" id="IPR029068">
    <property type="entry name" value="Glyas_Bleomycin-R_OHBP_Dase"/>
</dbReference>
<evidence type="ECO:0000313" key="3">
    <source>
        <dbReference type="Proteomes" id="UP000755104"/>
    </source>
</evidence>
<dbReference type="SUPFAM" id="SSF54593">
    <property type="entry name" value="Glyoxalase/Bleomycin resistance protein/Dihydroxybiphenyl dioxygenase"/>
    <property type="match status" value="1"/>
</dbReference>
<organism evidence="2 3">
    <name type="scientific">Qipengyuania qiaonensis</name>
    <dbReference type="NCBI Taxonomy" id="2867240"/>
    <lineage>
        <taxon>Bacteria</taxon>
        <taxon>Pseudomonadati</taxon>
        <taxon>Pseudomonadota</taxon>
        <taxon>Alphaproteobacteria</taxon>
        <taxon>Sphingomonadales</taxon>
        <taxon>Erythrobacteraceae</taxon>
        <taxon>Qipengyuania</taxon>
    </lineage>
</organism>
<protein>
    <recommendedName>
        <fullName evidence="1">VOC domain-containing protein</fullName>
    </recommendedName>
</protein>
<sequence>MIPVFHLSFPVRDLDEAIAFYTVTLRASLGRREPEWADIGLFGAQVTLQLAPEHVLSPMPRTRHFGATVAWDEWEVLTKGLSDFVESPTVGHVGTEREQAKAMISDPSGNLIEIKAYRNPALVLPLLDGAAS</sequence>
<name>A0ABS7J6Y5_9SPHN</name>
<dbReference type="PANTHER" id="PTHR39434:SF1">
    <property type="entry name" value="VOC DOMAIN-CONTAINING PROTEIN"/>
    <property type="match status" value="1"/>
</dbReference>
<dbReference type="Proteomes" id="UP000755104">
    <property type="component" value="Unassembled WGS sequence"/>
</dbReference>
<gene>
    <name evidence="2" type="ORF">K3174_11120</name>
</gene>
<accession>A0ABS7J6Y5</accession>
<dbReference type="Pfam" id="PF00903">
    <property type="entry name" value="Glyoxalase"/>
    <property type="match status" value="1"/>
</dbReference>
<comment type="caution">
    <text evidence="2">The sequence shown here is derived from an EMBL/GenBank/DDBJ whole genome shotgun (WGS) entry which is preliminary data.</text>
</comment>
<dbReference type="InterPro" id="IPR004360">
    <property type="entry name" value="Glyas_Fos-R_dOase_dom"/>
</dbReference>
<reference evidence="2 3" key="1">
    <citation type="submission" date="2021-08" db="EMBL/GenBank/DDBJ databases">
        <title>Comparative Genomics Analysis of the Genus Qipengyuania Reveals Extensive Genetic Diversity and Metabolic Versatility, Including the Description of Fifteen Novel Species.</title>
        <authorList>
            <person name="Liu Y."/>
        </authorList>
    </citation>
    <scope>NUCLEOTIDE SEQUENCE [LARGE SCALE GENOMIC DNA]</scope>
    <source>
        <strain evidence="2 3">6D47A</strain>
    </source>
</reference>
<proteinExistence type="predicted"/>
<keyword evidence="3" id="KW-1185">Reference proteome</keyword>
<feature type="domain" description="VOC" evidence="1">
    <location>
        <begin position="3"/>
        <end position="117"/>
    </location>
</feature>
<dbReference type="EMBL" id="JAIGNO010000006">
    <property type="protein sequence ID" value="MBX7483082.1"/>
    <property type="molecule type" value="Genomic_DNA"/>
</dbReference>
<dbReference type="RefSeq" id="WP_221558341.1">
    <property type="nucleotide sequence ID" value="NZ_JAIGNO010000006.1"/>
</dbReference>
<evidence type="ECO:0000259" key="1">
    <source>
        <dbReference type="PROSITE" id="PS51819"/>
    </source>
</evidence>